<evidence type="ECO:0000313" key="3">
    <source>
        <dbReference type="EMBL" id="CAA39940.1"/>
    </source>
</evidence>
<reference evidence="3" key="1">
    <citation type="submission" date="1990-09" db="EMBL/GenBank/DDBJ databases">
        <title>Structural analysis of mouse placental 57-KD Calcium-binding protein.</title>
        <authorList>
            <person name="Tuan R.S."/>
            <person name="Fitzpatrick D."/>
        </authorList>
    </citation>
    <scope>NUCLEOTIDE SEQUENCE</scope>
    <source>
        <tissue evidence="3">Placenta</tissue>
    </source>
</reference>
<dbReference type="AlphaFoldDB" id="Q62041"/>
<evidence type="ECO:0000256" key="1">
    <source>
        <dbReference type="SAM" id="MobiDB-lite"/>
    </source>
</evidence>
<evidence type="ECO:0000256" key="2">
    <source>
        <dbReference type="SAM" id="Phobius"/>
    </source>
</evidence>
<keyword evidence="2" id="KW-1133">Transmembrane helix</keyword>
<dbReference type="PIR" id="S26481">
    <property type="entry name" value="S26481"/>
</dbReference>
<keyword evidence="2" id="KW-0812">Transmembrane</keyword>
<evidence type="ECO:0000313" key="4">
    <source>
        <dbReference type="MGI" id="MGI:88252"/>
    </source>
</evidence>
<dbReference type="PeptideAtlas" id="Q62041"/>
<keyword evidence="2" id="KW-0472">Membrane</keyword>
<feature type="non-terminal residue" evidence="3">
    <location>
        <position position="178"/>
    </location>
</feature>
<gene>
    <name evidence="4" type="primary">Calr</name>
</gene>
<dbReference type="EMBL" id="X56603">
    <property type="protein sequence ID" value="CAA39940.1"/>
    <property type="molecule type" value="mRNA"/>
</dbReference>
<accession>Q62041</accession>
<organism evidence="3">
    <name type="scientific">Mus musculus</name>
    <name type="common">Mouse</name>
    <dbReference type="NCBI Taxonomy" id="10090"/>
    <lineage>
        <taxon>Eukaryota</taxon>
        <taxon>Metazoa</taxon>
        <taxon>Chordata</taxon>
        <taxon>Craniata</taxon>
        <taxon>Vertebrata</taxon>
        <taxon>Euteleostomi</taxon>
        <taxon>Mammalia</taxon>
        <taxon>Eutheria</taxon>
        <taxon>Euarchontoglires</taxon>
        <taxon>Glires</taxon>
        <taxon>Rodentia</taxon>
        <taxon>Myomorpha</taxon>
        <taxon>Muroidea</taxon>
        <taxon>Muridae</taxon>
        <taxon>Murinae</taxon>
        <taxon>Mus</taxon>
        <taxon>Mus</taxon>
    </lineage>
</organism>
<proteinExistence type="evidence at transcript level"/>
<sequence length="178" mass="19960">RKEEEEAEDKEDDDDRDEDEDEEDEKEEDEEESPGQAKDELSRPHHLPSGLDGGLNTLPQSWLLPIMSLGDSRTFHFFQAGSDLGSILILFPCLPHYPPPFFLLVFVFNSPSALIWVLIFVSTSFPSVPPFLHLLVTTLQLSEQGCRGEALGLRGHLLSFLHLRGGQEKGVVFSLPPH</sequence>
<feature type="compositionally biased region" description="Acidic residues" evidence="1">
    <location>
        <begin position="1"/>
        <end position="33"/>
    </location>
</feature>
<feature type="region of interest" description="Disordered" evidence="1">
    <location>
        <begin position="1"/>
        <end position="50"/>
    </location>
</feature>
<feature type="transmembrane region" description="Helical" evidence="2">
    <location>
        <begin position="101"/>
        <end position="125"/>
    </location>
</feature>
<name>Q62041_MOUSE</name>
<dbReference type="AGR" id="MGI:88252"/>
<dbReference type="MGI" id="MGI:88252">
    <property type="gene designation" value="Calr"/>
</dbReference>
<protein>
    <submittedName>
        <fullName evidence="3">57-KD Calcium-binding protein (MCaBP)</fullName>
    </submittedName>
</protein>